<evidence type="ECO:0000313" key="3">
    <source>
        <dbReference type="Proteomes" id="UP000431533"/>
    </source>
</evidence>
<proteinExistence type="predicted"/>
<evidence type="ECO:0000256" key="1">
    <source>
        <dbReference type="SAM" id="MobiDB-lite"/>
    </source>
</evidence>
<dbReference type="EMBL" id="QGMH01000065">
    <property type="protein sequence ID" value="TVY26641.1"/>
    <property type="molecule type" value="Genomic_DNA"/>
</dbReference>
<dbReference type="Proteomes" id="UP000431533">
    <property type="component" value="Unassembled WGS sequence"/>
</dbReference>
<protein>
    <submittedName>
        <fullName evidence="2">Uncharacterized protein</fullName>
    </submittedName>
</protein>
<dbReference type="GeneID" id="41984306"/>
<dbReference type="OrthoDB" id="5328813at2759"/>
<evidence type="ECO:0000313" key="2">
    <source>
        <dbReference type="EMBL" id="TVY26641.1"/>
    </source>
</evidence>
<feature type="compositionally biased region" description="Low complexity" evidence="1">
    <location>
        <begin position="51"/>
        <end position="68"/>
    </location>
</feature>
<feature type="region of interest" description="Disordered" evidence="1">
    <location>
        <begin position="1"/>
        <end position="100"/>
    </location>
</feature>
<accession>A0A8H8R226</accession>
<dbReference type="AlphaFoldDB" id="A0A8H8R226"/>
<gene>
    <name evidence="2" type="ORF">LHYA1_G004108</name>
</gene>
<sequence>MMIPPDPKKPQPHRGTGSTTSSASKHPIIATPPRVALRAKHETSTSNEAASTKPSQSKSKPTKSNTNTAISGTRDPEDGEDDPAAKAKEAQDEAEDAKDAKAQITALQNELSIMESEFSHELGTLSQKLTNAHESTQFWASKHSLLNQNFLKSDTEVRVLRGDIEVSNGKVEGLVADRERWRAACEGVLGERDGLLREKREKEEVLRGEGEGEHVRGLKSWVSRGGRGGDEQVSDEVFGEGMGRLGNGLQNWVIVHFRRVRVDAEKANDETRELLLRLIPTYESLAATSKIHFIQSLVSRLLVESIFRAYFVGVSKEQAEELHKVEKYLSDFGPVESINTWRSTTLAILRKDACQKLQTETTAIVESIVHQINSIMTSISDVQASETRDQALRALINSSIELSRLLRVQKAVFTITMPSLEGHQRTMFDKESMEDIGGEDEDTLSDRELRCVTFPGIVKAGDENGERGYLRNVVAKIRVLCAPD</sequence>
<reference evidence="2 3" key="1">
    <citation type="submission" date="2018-05" db="EMBL/GenBank/DDBJ databases">
        <title>Genome sequencing and assembly of the regulated plant pathogen Lachnellula willkommii and related sister species for the development of diagnostic species identification markers.</title>
        <authorList>
            <person name="Giroux E."/>
            <person name="Bilodeau G."/>
        </authorList>
    </citation>
    <scope>NUCLEOTIDE SEQUENCE [LARGE SCALE GENOMIC DNA]</scope>
    <source>
        <strain evidence="2 3">CBS 185.66</strain>
    </source>
</reference>
<name>A0A8H8R226_9HELO</name>
<dbReference type="RefSeq" id="XP_031005429.1">
    <property type="nucleotide sequence ID" value="XM_031149071.1"/>
</dbReference>
<keyword evidence="3" id="KW-1185">Reference proteome</keyword>
<feature type="compositionally biased region" description="Basic and acidic residues" evidence="1">
    <location>
        <begin position="83"/>
        <end position="100"/>
    </location>
</feature>
<organism evidence="2 3">
    <name type="scientific">Lachnellula hyalina</name>
    <dbReference type="NCBI Taxonomy" id="1316788"/>
    <lineage>
        <taxon>Eukaryota</taxon>
        <taxon>Fungi</taxon>
        <taxon>Dikarya</taxon>
        <taxon>Ascomycota</taxon>
        <taxon>Pezizomycotina</taxon>
        <taxon>Leotiomycetes</taxon>
        <taxon>Helotiales</taxon>
        <taxon>Lachnaceae</taxon>
        <taxon>Lachnellula</taxon>
    </lineage>
</organism>
<comment type="caution">
    <text evidence="2">The sequence shown here is derived from an EMBL/GenBank/DDBJ whole genome shotgun (WGS) entry which is preliminary data.</text>
</comment>